<evidence type="ECO:0000256" key="1">
    <source>
        <dbReference type="SAM" id="MobiDB-lite"/>
    </source>
</evidence>
<dbReference type="AlphaFoldDB" id="A0AB39RRE1"/>
<sequence length="193" mass="21803">MVGRLRSDRALRLPAPPRVYQPKGGRPPKHGTEFGLAKPGTWPEPSVMTVNDTPRYGKAEARAWDRLHPELQQRSAWIDHEGELPIIEGTLIRLKVDHLPGDRDAPPVWLWSSATGATPADVDFAWSCYLRRFDLEMSKPQCCHSCGSSSSPWAPVSFWIIAIRWWYSQGWRAPCPRGSSCRRRSRSTSARSA</sequence>
<organism evidence="3">
    <name type="scientific">Streptomyces sp. R41</name>
    <dbReference type="NCBI Taxonomy" id="3238632"/>
    <lineage>
        <taxon>Bacteria</taxon>
        <taxon>Bacillati</taxon>
        <taxon>Actinomycetota</taxon>
        <taxon>Actinomycetes</taxon>
        <taxon>Kitasatosporales</taxon>
        <taxon>Streptomycetaceae</taxon>
        <taxon>Streptomyces</taxon>
    </lineage>
</organism>
<feature type="domain" description="Transposase IS701-like DDE" evidence="2">
    <location>
        <begin position="2"/>
        <end position="69"/>
    </location>
</feature>
<dbReference type="Pfam" id="PF13546">
    <property type="entry name" value="DDE_5"/>
    <property type="match status" value="1"/>
</dbReference>
<dbReference type="InterPro" id="IPR038721">
    <property type="entry name" value="IS701-like_DDE_dom"/>
</dbReference>
<dbReference type="EMBL" id="CP163443">
    <property type="protein sequence ID" value="XDQ58782.1"/>
    <property type="molecule type" value="Genomic_DNA"/>
</dbReference>
<evidence type="ECO:0000313" key="3">
    <source>
        <dbReference type="EMBL" id="XDQ58782.1"/>
    </source>
</evidence>
<reference evidence="3" key="1">
    <citation type="submission" date="2024-07" db="EMBL/GenBank/DDBJ databases">
        <authorList>
            <person name="Yu S.T."/>
        </authorList>
    </citation>
    <scope>NUCLEOTIDE SEQUENCE</scope>
    <source>
        <strain evidence="3">R41</strain>
    </source>
</reference>
<protein>
    <submittedName>
        <fullName evidence="3">Transposase</fullName>
    </submittedName>
</protein>
<dbReference type="RefSeq" id="WP_369251963.1">
    <property type="nucleotide sequence ID" value="NZ_CP163443.1"/>
</dbReference>
<feature type="region of interest" description="Disordered" evidence="1">
    <location>
        <begin position="173"/>
        <end position="193"/>
    </location>
</feature>
<evidence type="ECO:0000259" key="2">
    <source>
        <dbReference type="Pfam" id="PF13546"/>
    </source>
</evidence>
<accession>A0AB39RRE1</accession>
<name>A0AB39RRE1_9ACTN</name>
<gene>
    <name evidence="3" type="ORF">AB5J53_00090</name>
</gene>
<feature type="compositionally biased region" description="Basic and acidic residues" evidence="1">
    <location>
        <begin position="1"/>
        <end position="11"/>
    </location>
</feature>
<proteinExistence type="predicted"/>
<feature type="region of interest" description="Disordered" evidence="1">
    <location>
        <begin position="1"/>
        <end position="33"/>
    </location>
</feature>